<protein>
    <submittedName>
        <fullName evidence="2">Uncharacterized protein</fullName>
    </submittedName>
</protein>
<sequence>MDATPRGVGDERPAPQGRGAAATGTRDDSAPVAGAADAAGAATADAAGAEGARSDERLGDNGLGDNGLGDNGLGGERGADERTVDQHDVDQHDVDEHAAEARRGERMGRAERVRRAVEAEGPAGVLGSDLNGRADLSAGEYAGDGVVGGADGARTHDAAGTGAAEVPSASGDGPVPRRERPGRVEYPWRLARFDDAEVETDDRAPEFGMGAADGAEGRDTPRDMPRDARRDGRDGSAGHVSGGPVFERFGVGSYASDGHDSGGNGANGHEANGHGANGHAPGPGSDGYARDGLNKAYVQPVPEPGAGAGTDARAGRTTPFVGEPADSSGGFEGIGSAGAHAGPPIGAYPAHNATPGPNAVVQLAVGEHLLTIGGPDGSEVVPLPATSRPLPVRAPVAPRSTGYPPLGRQAEIEELRGLLARGTSVRVGGPAGIGRSTLLKYLASGDAAGAPDGVIALSGHGRGLDDLLQEFHDACFSGEPYRPTRAAQAELLSGVAALVVVDDLDLSPDETEELLGIAPECAFLVASKSSAEGIDAAVRAESPFFEITLGGLPQEAAFALLARAAGRELDDEELGWAAALWFEVDGHPGRFAQAGALLARLGTGVVRPESDYDDEFGLPIPELPSPGEPQLFVPRLVPLLSRPAQQVLRLGAALDGVLPDPAHLPALTGAVDAHGAAAELVSAGLVVLEGGRHRLAGGVVDESVGVMRGPSSWAVAAIQHFTWWASHPTVTPAQVADEADVILACLREVERLGKLSSVRVLARAAAPAFASALRFEAWRDCLEIGAAAAAASGAVGEQAWFRHELAVHALCTGEPQRAREEATAATRLRDASDKRGLAADRRILVLSGERPGAFSTQEAGSAALGRRRAMSASMAGKRGVMTLGAAGLLVVTLAVVVALGSDAPGSGGGPTDDTTVSVSDVPVGDGSSPVGAAVPPASQAGRAPSTGTSAGESESATPTGIRSTPGTKSPSATATTRGATTAPATQPGQNPGPGPSQPPPVIPPPVTSPPPTPPKSTPPASPPTTTPPVTTSAPTTEPGTGTAELAAVGVDSSAS</sequence>
<evidence type="ECO:0000313" key="2">
    <source>
        <dbReference type="EMBL" id="MEU8136990.1"/>
    </source>
</evidence>
<accession>A0ABV3DMK6</accession>
<feature type="compositionally biased region" description="Basic and acidic residues" evidence="1">
    <location>
        <begin position="196"/>
        <end position="205"/>
    </location>
</feature>
<gene>
    <name evidence="2" type="ORF">AB0C36_26185</name>
</gene>
<proteinExistence type="predicted"/>
<dbReference type="RefSeq" id="WP_358358188.1">
    <property type="nucleotide sequence ID" value="NZ_JBEZFP010000076.1"/>
</dbReference>
<feature type="compositionally biased region" description="Low complexity" evidence="1">
    <location>
        <begin position="1027"/>
        <end position="1038"/>
    </location>
</feature>
<organism evidence="2 3">
    <name type="scientific">Streptodolium elevatio</name>
    <dbReference type="NCBI Taxonomy" id="3157996"/>
    <lineage>
        <taxon>Bacteria</taxon>
        <taxon>Bacillati</taxon>
        <taxon>Actinomycetota</taxon>
        <taxon>Actinomycetes</taxon>
        <taxon>Kitasatosporales</taxon>
        <taxon>Streptomycetaceae</taxon>
        <taxon>Streptodolium</taxon>
    </lineage>
</organism>
<feature type="compositionally biased region" description="Polar residues" evidence="1">
    <location>
        <begin position="945"/>
        <end position="971"/>
    </location>
</feature>
<feature type="compositionally biased region" description="Low complexity" evidence="1">
    <location>
        <begin position="972"/>
        <end position="989"/>
    </location>
</feature>
<feature type="compositionally biased region" description="Low complexity" evidence="1">
    <location>
        <begin position="911"/>
        <end position="931"/>
    </location>
</feature>
<feature type="compositionally biased region" description="Basic and acidic residues" evidence="1">
    <location>
        <begin position="77"/>
        <end position="118"/>
    </location>
</feature>
<feature type="region of interest" description="Disordered" evidence="1">
    <location>
        <begin position="196"/>
        <end position="338"/>
    </location>
</feature>
<feature type="region of interest" description="Disordered" evidence="1">
    <location>
        <begin position="902"/>
        <end position="1055"/>
    </location>
</feature>
<feature type="compositionally biased region" description="Pro residues" evidence="1">
    <location>
        <begin position="990"/>
        <end position="1026"/>
    </location>
</feature>
<dbReference type="EMBL" id="JBEZFP010000076">
    <property type="protein sequence ID" value="MEU8136990.1"/>
    <property type="molecule type" value="Genomic_DNA"/>
</dbReference>
<feature type="region of interest" description="Disordered" evidence="1">
    <location>
        <begin position="1"/>
        <end position="184"/>
    </location>
</feature>
<feature type="compositionally biased region" description="Low complexity" evidence="1">
    <location>
        <begin position="30"/>
        <end position="51"/>
    </location>
</feature>
<name>A0ABV3DMK6_9ACTN</name>
<keyword evidence="3" id="KW-1185">Reference proteome</keyword>
<feature type="compositionally biased region" description="Gly residues" evidence="1">
    <location>
        <begin position="61"/>
        <end position="76"/>
    </location>
</feature>
<feature type="compositionally biased region" description="Low complexity" evidence="1">
    <location>
        <begin position="267"/>
        <end position="283"/>
    </location>
</feature>
<feature type="compositionally biased region" description="Low complexity" evidence="1">
    <location>
        <begin position="309"/>
        <end position="318"/>
    </location>
</feature>
<feature type="compositionally biased region" description="Basic and acidic residues" evidence="1">
    <location>
        <begin position="215"/>
        <end position="236"/>
    </location>
</feature>
<dbReference type="SUPFAM" id="SSF52540">
    <property type="entry name" value="P-loop containing nucleoside triphosphate hydrolases"/>
    <property type="match status" value="1"/>
</dbReference>
<evidence type="ECO:0000256" key="1">
    <source>
        <dbReference type="SAM" id="MobiDB-lite"/>
    </source>
</evidence>
<comment type="caution">
    <text evidence="2">The sequence shown here is derived from an EMBL/GenBank/DDBJ whole genome shotgun (WGS) entry which is preliminary data.</text>
</comment>
<dbReference type="InterPro" id="IPR027417">
    <property type="entry name" value="P-loop_NTPase"/>
</dbReference>
<dbReference type="Proteomes" id="UP001551482">
    <property type="component" value="Unassembled WGS sequence"/>
</dbReference>
<evidence type="ECO:0000313" key="3">
    <source>
        <dbReference type="Proteomes" id="UP001551482"/>
    </source>
</evidence>
<reference evidence="2 3" key="1">
    <citation type="submission" date="2024-06" db="EMBL/GenBank/DDBJ databases">
        <title>The Natural Products Discovery Center: Release of the First 8490 Sequenced Strains for Exploring Actinobacteria Biosynthetic Diversity.</title>
        <authorList>
            <person name="Kalkreuter E."/>
            <person name="Kautsar S.A."/>
            <person name="Yang D."/>
            <person name="Bader C.D."/>
            <person name="Teijaro C.N."/>
            <person name="Fluegel L."/>
            <person name="Davis C.M."/>
            <person name="Simpson J.R."/>
            <person name="Lauterbach L."/>
            <person name="Steele A.D."/>
            <person name="Gui C."/>
            <person name="Meng S."/>
            <person name="Li G."/>
            <person name="Viehrig K."/>
            <person name="Ye F."/>
            <person name="Su P."/>
            <person name="Kiefer A.F."/>
            <person name="Nichols A."/>
            <person name="Cepeda A.J."/>
            <person name="Yan W."/>
            <person name="Fan B."/>
            <person name="Jiang Y."/>
            <person name="Adhikari A."/>
            <person name="Zheng C.-J."/>
            <person name="Schuster L."/>
            <person name="Cowan T.M."/>
            <person name="Smanski M.J."/>
            <person name="Chevrette M.G."/>
            <person name="De Carvalho L.P.S."/>
            <person name="Shen B."/>
        </authorList>
    </citation>
    <scope>NUCLEOTIDE SEQUENCE [LARGE SCALE GENOMIC DNA]</scope>
    <source>
        <strain evidence="2 3">NPDC048946</strain>
    </source>
</reference>